<dbReference type="EMBL" id="DTGG01000113">
    <property type="protein sequence ID" value="HFZ09177.1"/>
    <property type="molecule type" value="Genomic_DNA"/>
</dbReference>
<proteinExistence type="predicted"/>
<name>A0A7V3N5S4_UNCC3</name>
<organism evidence="1">
    <name type="scientific">candidate division CPR3 bacterium</name>
    <dbReference type="NCBI Taxonomy" id="2268181"/>
    <lineage>
        <taxon>Bacteria</taxon>
        <taxon>Bacteria division CPR3</taxon>
    </lineage>
</organism>
<protein>
    <submittedName>
        <fullName evidence="1">Uncharacterized protein</fullName>
    </submittedName>
</protein>
<evidence type="ECO:0000313" key="1">
    <source>
        <dbReference type="EMBL" id="HFZ09177.1"/>
    </source>
</evidence>
<accession>A0A7V3N5S4</accession>
<gene>
    <name evidence="1" type="ORF">ENV41_03490</name>
</gene>
<sequence length="63" mass="6804">MKKEDLMAEVLSKVRSMVANGIDRNTISFYILTTVGGADLSGLEKVMFIGAVERALDNVLGKS</sequence>
<comment type="caution">
    <text evidence="1">The sequence shown here is derived from an EMBL/GenBank/DDBJ whole genome shotgun (WGS) entry which is preliminary data.</text>
</comment>
<reference evidence="1" key="1">
    <citation type="journal article" date="2020" name="mSystems">
        <title>Genome- and Community-Level Interaction Insights into Carbon Utilization and Element Cycling Functions of Hydrothermarchaeota in Hydrothermal Sediment.</title>
        <authorList>
            <person name="Zhou Z."/>
            <person name="Liu Y."/>
            <person name="Xu W."/>
            <person name="Pan J."/>
            <person name="Luo Z.H."/>
            <person name="Li M."/>
        </authorList>
    </citation>
    <scope>NUCLEOTIDE SEQUENCE [LARGE SCALE GENOMIC DNA]</scope>
    <source>
        <strain evidence="1">SpSt-757</strain>
    </source>
</reference>
<dbReference type="AlphaFoldDB" id="A0A7V3N5S4"/>